<dbReference type="InterPro" id="IPR011011">
    <property type="entry name" value="Znf_FYVE_PHD"/>
</dbReference>
<feature type="region of interest" description="Disordered" evidence="14">
    <location>
        <begin position="701"/>
        <end position="725"/>
    </location>
</feature>
<keyword evidence="3" id="KW-0479">Metal-binding</keyword>
<evidence type="ECO:0000313" key="18">
    <source>
        <dbReference type="RefSeq" id="XP_027106044.2"/>
    </source>
</evidence>
<dbReference type="CDD" id="cd00086">
    <property type="entry name" value="homeodomain"/>
    <property type="match status" value="1"/>
</dbReference>
<organism evidence="17 18">
    <name type="scientific">Coffea arabica</name>
    <name type="common">Arabian coffee</name>
    <dbReference type="NCBI Taxonomy" id="13443"/>
    <lineage>
        <taxon>Eukaryota</taxon>
        <taxon>Viridiplantae</taxon>
        <taxon>Streptophyta</taxon>
        <taxon>Embryophyta</taxon>
        <taxon>Tracheophyta</taxon>
        <taxon>Spermatophyta</taxon>
        <taxon>Magnoliopsida</taxon>
        <taxon>eudicotyledons</taxon>
        <taxon>Gunneridae</taxon>
        <taxon>Pentapetalae</taxon>
        <taxon>asterids</taxon>
        <taxon>lamiids</taxon>
        <taxon>Gentianales</taxon>
        <taxon>Rubiaceae</taxon>
        <taxon>Ixoroideae</taxon>
        <taxon>Gardenieae complex</taxon>
        <taxon>Bertiereae - Coffeeae clade</taxon>
        <taxon>Coffeeae</taxon>
        <taxon>Coffea</taxon>
    </lineage>
</organism>
<evidence type="ECO:0000256" key="13">
    <source>
        <dbReference type="RuleBase" id="RU000682"/>
    </source>
</evidence>
<dbReference type="GO" id="GO:0003682">
    <property type="term" value="F:chromatin binding"/>
    <property type="evidence" value="ECO:0007669"/>
    <property type="project" value="TreeGrafter"/>
</dbReference>
<dbReference type="SMART" id="SM00249">
    <property type="entry name" value="PHD"/>
    <property type="match status" value="1"/>
</dbReference>
<dbReference type="GeneID" id="113726495"/>
<feature type="region of interest" description="Disordered" evidence="14">
    <location>
        <begin position="779"/>
        <end position="810"/>
    </location>
</feature>
<feature type="compositionally biased region" description="Basic and acidic residues" evidence="14">
    <location>
        <begin position="552"/>
        <end position="563"/>
    </location>
</feature>
<dbReference type="OrthoDB" id="1903104at2759"/>
<keyword evidence="8 11" id="KW-0371">Homeobox</keyword>
<reference evidence="17" key="1">
    <citation type="journal article" date="2025" name="Foods">
        <title>Unveiling the Microbial Signatures of Arabica Coffee Cherries: Insights into Ripeness Specific Diversity, Functional Traits, and Implications for Quality and Safety.</title>
        <authorList>
            <consortium name="RefSeq"/>
            <person name="Tenea G.N."/>
            <person name="Cifuentes V."/>
            <person name="Reyes P."/>
            <person name="Cevallos-Vallejos M."/>
        </authorList>
    </citation>
    <scope>NUCLEOTIDE SEQUENCE [LARGE SCALE GENOMIC DNA]</scope>
</reference>
<comment type="subcellular location">
    <subcellularLocation>
        <location evidence="1 11 13">Nucleus</location>
    </subcellularLocation>
</comment>
<feature type="region of interest" description="Disordered" evidence="14">
    <location>
        <begin position="447"/>
        <end position="499"/>
    </location>
</feature>
<dbReference type="Pfam" id="PF00628">
    <property type="entry name" value="PHD"/>
    <property type="match status" value="1"/>
</dbReference>
<feature type="compositionally biased region" description="Polar residues" evidence="14">
    <location>
        <begin position="184"/>
        <end position="193"/>
    </location>
</feature>
<dbReference type="SUPFAM" id="SSF57903">
    <property type="entry name" value="FYVE/PHD zinc finger"/>
    <property type="match status" value="1"/>
</dbReference>
<dbReference type="InterPro" id="IPR001965">
    <property type="entry name" value="Znf_PHD"/>
</dbReference>
<dbReference type="InterPro" id="IPR019786">
    <property type="entry name" value="Zinc_finger_PHD-type_CS"/>
</dbReference>
<feature type="domain" description="Homeobox" evidence="16">
    <location>
        <begin position="718"/>
        <end position="778"/>
    </location>
</feature>
<dbReference type="InterPro" id="IPR001356">
    <property type="entry name" value="HD"/>
</dbReference>
<dbReference type="RefSeq" id="XP_027106044.2">
    <property type="nucleotide sequence ID" value="XM_027250243.2"/>
</dbReference>
<feature type="region of interest" description="Disordered" evidence="14">
    <location>
        <begin position="616"/>
        <end position="668"/>
    </location>
</feature>
<accession>A0A6P6VSK0</accession>
<keyword evidence="10 11" id="KW-0539">Nucleus</keyword>
<evidence type="ECO:0000256" key="12">
    <source>
        <dbReference type="PROSITE-ProRule" id="PRU00146"/>
    </source>
</evidence>
<dbReference type="InterPro" id="IPR045876">
    <property type="entry name" value="PRHA-like_PHD-finger"/>
</dbReference>
<evidence type="ECO:0000256" key="3">
    <source>
        <dbReference type="ARBA" id="ARBA00022723"/>
    </source>
</evidence>
<feature type="domain" description="PHD-type" evidence="15">
    <location>
        <begin position="358"/>
        <end position="415"/>
    </location>
</feature>
<dbReference type="PANTHER" id="PTHR12628">
    <property type="entry name" value="POLYCOMB-LIKE TRANSCRIPTION FACTOR"/>
    <property type="match status" value="1"/>
</dbReference>
<keyword evidence="17" id="KW-1185">Reference proteome</keyword>
<dbReference type="CDD" id="cd15504">
    <property type="entry name" value="PHD_PRHA_like"/>
    <property type="match status" value="1"/>
</dbReference>
<feature type="compositionally biased region" description="Basic and acidic residues" evidence="14">
    <location>
        <begin position="799"/>
        <end position="808"/>
    </location>
</feature>
<sequence>MTNRTIFATFYSSISTYEIMNMDVVRESSLSESHLSPEQRALELGNGFVSGNRCTESVVQKCEMVKDAHIGPEETGIRKSNANSVEILKTVDGLTNNSDFESFRLHNIQYLPESANAEPLEQKQVVGDDNVDNRLTETEIAAPDLTGLEEYIQISVSPCENVAVVPAFASLGSEPQDASMHVDPQQTESTQKGAVNAGGESGLDKRTPFESRKRKSTSTIPVTARVLRSRSQEKSKESEKKDVVEDAATEAYRRKRRKKKQRRNIPVNEFSRIRAHLRYLLHRIKYEQNLIDAYSGEGWKGQSLEKIKPEKELQRAKSQIFRYKLKIRDLFRQIDLLLAEGKLPETLFDSDGQIDSEDIFCAKCGSKDLTLDNDIILCDGACERGFHQFCLEPPLLKEDIPPDEEGWLCPGCDCKVDCIELLSDFQGSNLSVLDKWEKVFPEEAAAAASGMKMDDYSGLPSDDSDDDDYDPDKPEVDNMVLGEESSSDESDYFSASEEPVSAVKAEQILGLPSDDSEDDDFDPSAADHGELAKQESSSSDFSSDSEDFGAMFHEKEPLGEEAGHVSSVSTQSNLAVGSIGQIFKVGRDKRHSLSDELSFLLESNDAPVSGKRHVERLDYKKLHEETYGDTSSDSSDEDYGETVGPRRRKKSTGKAILVPSNEPETIHKGADIKDENCYQKDFEMTPVEKINKKFEIEGSNNMSVDSPRISTEGGSSGKRTGRPYQRLGDGIVQRLLESFRENQYPKHGVKESLAKELGLRIQQVSKWFENARWSCRHSSRMDSKTTGTTSINGTSLPEINEKVPKHGEQSNLESATCNEEGKMALPQTNPCVEGQHIAGTGEGNSAIDFSPDSINGRCTQVDDQKPDQLSSAEETSKQVSNVNASKSQSVRRSGRLQARSGN</sequence>
<feature type="region of interest" description="Disordered" evidence="14">
    <location>
        <begin position="511"/>
        <end position="570"/>
    </location>
</feature>
<proteinExistence type="inferred from homology"/>
<evidence type="ECO:0000256" key="6">
    <source>
        <dbReference type="ARBA" id="ARBA00023015"/>
    </source>
</evidence>
<feature type="compositionally biased region" description="Polar residues" evidence="14">
    <location>
        <begin position="784"/>
        <end position="797"/>
    </location>
</feature>
<feature type="compositionally biased region" description="Basic and acidic residues" evidence="14">
    <location>
        <begin position="202"/>
        <end position="211"/>
    </location>
</feature>
<feature type="compositionally biased region" description="Basic and acidic residues" evidence="14">
    <location>
        <begin position="230"/>
        <end position="244"/>
    </location>
</feature>
<dbReference type="PROSITE" id="PS01359">
    <property type="entry name" value="ZF_PHD_1"/>
    <property type="match status" value="1"/>
</dbReference>
<evidence type="ECO:0000256" key="9">
    <source>
        <dbReference type="ARBA" id="ARBA00023163"/>
    </source>
</evidence>
<evidence type="ECO:0000313" key="17">
    <source>
        <dbReference type="Proteomes" id="UP001652660"/>
    </source>
</evidence>
<dbReference type="SMART" id="SM00389">
    <property type="entry name" value="HOX"/>
    <property type="match status" value="1"/>
</dbReference>
<keyword evidence="5" id="KW-0862">Zinc</keyword>
<gene>
    <name evidence="18" type="primary">LOC113726495</name>
</gene>
<evidence type="ECO:0000256" key="11">
    <source>
        <dbReference type="PROSITE-ProRule" id="PRU00108"/>
    </source>
</evidence>
<dbReference type="InterPro" id="IPR019787">
    <property type="entry name" value="Znf_PHD-finger"/>
</dbReference>
<dbReference type="GO" id="GO:0005634">
    <property type="term" value="C:nucleus"/>
    <property type="evidence" value="ECO:0007669"/>
    <property type="project" value="UniProtKB-SubCell"/>
</dbReference>
<evidence type="ECO:0000259" key="15">
    <source>
        <dbReference type="PROSITE" id="PS50016"/>
    </source>
</evidence>
<feature type="DNA-binding region" description="Homeobox" evidence="11">
    <location>
        <begin position="720"/>
        <end position="779"/>
    </location>
</feature>
<evidence type="ECO:0000256" key="10">
    <source>
        <dbReference type="ARBA" id="ARBA00023242"/>
    </source>
</evidence>
<feature type="compositionally biased region" description="Basic and acidic residues" evidence="14">
    <location>
        <begin position="616"/>
        <end position="626"/>
    </location>
</feature>
<dbReference type="GO" id="GO:0008270">
    <property type="term" value="F:zinc ion binding"/>
    <property type="evidence" value="ECO:0007669"/>
    <property type="project" value="UniProtKB-KW"/>
</dbReference>
<keyword evidence="9" id="KW-0804">Transcription</keyword>
<evidence type="ECO:0000256" key="7">
    <source>
        <dbReference type="ARBA" id="ARBA00023125"/>
    </source>
</evidence>
<evidence type="ECO:0000256" key="5">
    <source>
        <dbReference type="ARBA" id="ARBA00022833"/>
    </source>
</evidence>
<dbReference type="Proteomes" id="UP001652660">
    <property type="component" value="Chromosome 2e"/>
</dbReference>
<keyword evidence="6" id="KW-0805">Transcription regulation</keyword>
<dbReference type="GO" id="GO:0003677">
    <property type="term" value="F:DNA binding"/>
    <property type="evidence" value="ECO:0007669"/>
    <property type="project" value="UniProtKB-UniRule"/>
</dbReference>
<dbReference type="PANTHER" id="PTHR12628:SF13">
    <property type="entry name" value="HOMEOBOX PROTEIN HAT3.1"/>
    <property type="match status" value="1"/>
</dbReference>
<comment type="similarity">
    <text evidence="2">Belongs to the PHD-associated homeobox family.</text>
</comment>
<feature type="compositionally biased region" description="Polar residues" evidence="14">
    <location>
        <begin position="701"/>
        <end position="713"/>
    </location>
</feature>
<evidence type="ECO:0000256" key="8">
    <source>
        <dbReference type="ARBA" id="ARBA00023155"/>
    </source>
</evidence>
<evidence type="ECO:0000256" key="4">
    <source>
        <dbReference type="ARBA" id="ARBA00022771"/>
    </source>
</evidence>
<name>A0A6P6VSK0_COFAR</name>
<dbReference type="InterPro" id="IPR013083">
    <property type="entry name" value="Znf_RING/FYVE/PHD"/>
</dbReference>
<dbReference type="AlphaFoldDB" id="A0A6P6VSK0"/>
<dbReference type="SUPFAM" id="SSF46689">
    <property type="entry name" value="Homeodomain-like"/>
    <property type="match status" value="1"/>
</dbReference>
<dbReference type="InterPro" id="IPR009057">
    <property type="entry name" value="Homeodomain-like_sf"/>
</dbReference>
<dbReference type="PROSITE" id="PS50071">
    <property type="entry name" value="HOMEOBOX_2"/>
    <property type="match status" value="1"/>
</dbReference>
<reference evidence="18" key="2">
    <citation type="submission" date="2025-08" db="UniProtKB">
        <authorList>
            <consortium name="RefSeq"/>
        </authorList>
    </citation>
    <scope>IDENTIFICATION</scope>
    <source>
        <tissue evidence="18">Leaves</tissue>
    </source>
</reference>
<dbReference type="GO" id="GO:0045814">
    <property type="term" value="P:negative regulation of gene expression, epigenetic"/>
    <property type="evidence" value="ECO:0007669"/>
    <property type="project" value="TreeGrafter"/>
</dbReference>
<evidence type="ECO:0000256" key="2">
    <source>
        <dbReference type="ARBA" id="ARBA00007427"/>
    </source>
</evidence>
<feature type="region of interest" description="Disordered" evidence="14">
    <location>
        <begin position="824"/>
        <end position="902"/>
    </location>
</feature>
<keyword evidence="7 11" id="KW-0238">DNA-binding</keyword>
<evidence type="ECO:0000259" key="16">
    <source>
        <dbReference type="PROSITE" id="PS50071"/>
    </source>
</evidence>
<keyword evidence="4 12" id="KW-0863">Zinc-finger</keyword>
<feature type="region of interest" description="Disordered" evidence="14">
    <location>
        <begin position="174"/>
        <end position="245"/>
    </location>
</feature>
<protein>
    <submittedName>
        <fullName evidence="18">Pathogenesis-related homeodomain protein isoform X1</fullName>
    </submittedName>
</protein>
<dbReference type="Gene3D" id="1.10.10.60">
    <property type="entry name" value="Homeodomain-like"/>
    <property type="match status" value="1"/>
</dbReference>
<dbReference type="PROSITE" id="PS50016">
    <property type="entry name" value="ZF_PHD_2"/>
    <property type="match status" value="1"/>
</dbReference>
<evidence type="ECO:0000256" key="1">
    <source>
        <dbReference type="ARBA" id="ARBA00004123"/>
    </source>
</evidence>
<evidence type="ECO:0000256" key="14">
    <source>
        <dbReference type="SAM" id="MobiDB-lite"/>
    </source>
</evidence>
<feature type="compositionally biased region" description="Polar residues" evidence="14">
    <location>
        <begin position="867"/>
        <end position="891"/>
    </location>
</feature>
<dbReference type="Pfam" id="PF00046">
    <property type="entry name" value="Homeodomain"/>
    <property type="match status" value="1"/>
</dbReference>
<dbReference type="Gene3D" id="3.30.40.10">
    <property type="entry name" value="Zinc/RING finger domain, C3HC4 (zinc finger)"/>
    <property type="match status" value="1"/>
</dbReference>